<name>A0ABR9ALH1_9BACT</name>
<organism evidence="2 3">
    <name type="scientific">Echinicola arenosa</name>
    <dbReference type="NCBI Taxonomy" id="2774144"/>
    <lineage>
        <taxon>Bacteria</taxon>
        <taxon>Pseudomonadati</taxon>
        <taxon>Bacteroidota</taxon>
        <taxon>Cytophagia</taxon>
        <taxon>Cytophagales</taxon>
        <taxon>Cyclobacteriaceae</taxon>
        <taxon>Echinicola</taxon>
    </lineage>
</organism>
<gene>
    <name evidence="2" type="ORF">IFO69_12895</name>
</gene>
<feature type="signal peptide" evidence="1">
    <location>
        <begin position="1"/>
        <end position="20"/>
    </location>
</feature>
<reference evidence="2 3" key="1">
    <citation type="submission" date="2020-09" db="EMBL/GenBank/DDBJ databases">
        <title>Echinicola sp. CAU 1574 isolated from sand of Sido Beach.</title>
        <authorList>
            <person name="Kim W."/>
        </authorList>
    </citation>
    <scope>NUCLEOTIDE SEQUENCE [LARGE SCALE GENOMIC DNA]</scope>
    <source>
        <strain evidence="2 3">CAU 1574</strain>
    </source>
</reference>
<dbReference type="RefSeq" id="WP_192010537.1">
    <property type="nucleotide sequence ID" value="NZ_JACYTQ010000004.1"/>
</dbReference>
<keyword evidence="1" id="KW-0732">Signal</keyword>
<feature type="chain" id="PRO_5045327010" description="NigD-like protein" evidence="1">
    <location>
        <begin position="21"/>
        <end position="209"/>
    </location>
</feature>
<evidence type="ECO:0000313" key="3">
    <source>
        <dbReference type="Proteomes" id="UP000647133"/>
    </source>
</evidence>
<protein>
    <recommendedName>
        <fullName evidence="4">NigD-like protein</fullName>
    </recommendedName>
</protein>
<sequence>MKLRVLLLFTVFTFGGVFWACQQVDNDMWECPDILPYFSIKSIESINLQPSQSNNNTFEEIQEGEVVLWERFFIRFAFEADYLARKATISLNGSLLALSCAPNGWKGDKVGLDTLYVRTLSDFNENFVAGDTINDLILTNYYTNTAQGLMDFTPLTNYIEENHESVKYQVFDMKLSKGPTEEGAYAFDLIYVLNDGQFFTHRTEPVQLK</sequence>
<evidence type="ECO:0000256" key="1">
    <source>
        <dbReference type="SAM" id="SignalP"/>
    </source>
</evidence>
<proteinExistence type="predicted"/>
<evidence type="ECO:0008006" key="4">
    <source>
        <dbReference type="Google" id="ProtNLM"/>
    </source>
</evidence>
<comment type="caution">
    <text evidence="2">The sequence shown here is derived from an EMBL/GenBank/DDBJ whole genome shotgun (WGS) entry which is preliminary data.</text>
</comment>
<keyword evidence="3" id="KW-1185">Reference proteome</keyword>
<evidence type="ECO:0000313" key="2">
    <source>
        <dbReference type="EMBL" id="MBD8489646.1"/>
    </source>
</evidence>
<dbReference type="Proteomes" id="UP000647133">
    <property type="component" value="Unassembled WGS sequence"/>
</dbReference>
<accession>A0ABR9ALH1</accession>
<dbReference type="EMBL" id="JACYTQ010000004">
    <property type="protein sequence ID" value="MBD8489646.1"/>
    <property type="molecule type" value="Genomic_DNA"/>
</dbReference>